<dbReference type="PROSITE" id="PS51450">
    <property type="entry name" value="LRR"/>
    <property type="match status" value="2"/>
</dbReference>
<evidence type="ECO:0000256" key="24">
    <source>
        <dbReference type="SAM" id="Phobius"/>
    </source>
</evidence>
<dbReference type="OrthoDB" id="676979at2759"/>
<evidence type="ECO:0000256" key="1">
    <source>
        <dbReference type="ARBA" id="ARBA00004251"/>
    </source>
</evidence>
<dbReference type="EMBL" id="JXTB01000320">
    <property type="protein sequence ID" value="PON45968.1"/>
    <property type="molecule type" value="Genomic_DNA"/>
</dbReference>
<dbReference type="InterPro" id="IPR013210">
    <property type="entry name" value="LRR_N_plant-typ"/>
</dbReference>
<sequence>MPKSLLFFYCFIGLSLVFALEAQTVLNEELSILLSIKSVLVDPMDYLKDWKMPSKTVENGSLHCNWKGVWCNSKGFVEKLDLSNMNLSGLVSDQIQGLSSLSSLNICCNGFASSLPKSLYNLTSLKTIDVSQNSFVGTFPSGLGRSAGLISVNASSNDFSGLLPDDLGNATSLESLDFRGSFFEGTIPMSYRNLQKLKFLGLSGNNLTGTIPRELGTLSSLETIILGYNDLEGEIPAELGNLTNLQYLDLAVGSLSGQIPPELGRLQKLNTVYLYKNNFKGKIPPEIGNITSLVFLDLSDNQISGEIPVKLAELKNLQLLNVMCNNLSGLVPDKLGELTKLEVLELWKNSLTGPLPINLGKKSPLQWLDVSSNSLSGEIPPGLCDSGNLTKLILFNNSFSGSIPLGLSTCLSLVRVRIQNNLISGTIPVGLGNLPVLQRLELAKNKLTGHIPSDIAMSTSLSFIDVSSNHLESYLPSSILSLPNLQTFIASNNNLEGKIPDQFQDCPSLSVLDLSNNQISGQIPQSIASCEKLVNLNLHNNSFTGEIPKPIATMPTLSILDLSNNSLSGRIPENFGSSPALEMLNLSYNNLEGPVPTNGILMTINPNDLIGNPGLCGAILPPCTRSSTTKTGQSKTIHINHIVIGFIIGIVVICALSLTFFTARYLYRKWYLYNSFFGDFFNKGNEEWPWRLVAFQRVNFTSCDILSSIKEANIIGMGGSGMVYKAEIHRPNSAVAVKKLWRSSSDMESGDDLLSEVNLLGRLRHRNIVRLLGYLHNQTDVMMIYEFMSNGNLGTALHGNQAGKLLVDWVSRYNIAVGVAQGLHYLHHDCHPPVIHRDIKSNNILLDANFEARIADFGLARMMVHKNETVSMVAGSYGYIAPEYGYAMKVDEKIDIYSYGVVLLELLTGKMPLDPAYGESVDIVEWVKRKIRNKRAIEEALDPLIAGQCKHIQEEMLLVLRIALLCTAKLPKDRPSMRDIITMLGEAKPRRKSICQNVTQNVSKEKPIFTTSPASNTSSPPGGSFLQAAAIMF</sequence>
<dbReference type="SUPFAM" id="SSF52047">
    <property type="entry name" value="RNI-like"/>
    <property type="match status" value="1"/>
</dbReference>
<evidence type="ECO:0000256" key="16">
    <source>
        <dbReference type="ARBA" id="ARBA00022840"/>
    </source>
</evidence>
<dbReference type="GO" id="GO:0005886">
    <property type="term" value="C:plasma membrane"/>
    <property type="evidence" value="ECO:0007669"/>
    <property type="project" value="UniProtKB-SubCell"/>
</dbReference>
<evidence type="ECO:0000256" key="18">
    <source>
        <dbReference type="ARBA" id="ARBA00023136"/>
    </source>
</evidence>
<feature type="chain" id="PRO_5015169996" description="non-specific serine/threonine protein kinase" evidence="25">
    <location>
        <begin position="20"/>
        <end position="1033"/>
    </location>
</feature>
<name>A0A2P5BB18_PARAD</name>
<reference evidence="28" key="1">
    <citation type="submission" date="2016-06" db="EMBL/GenBank/DDBJ databases">
        <title>Parallel loss of symbiosis genes in relatives of nitrogen-fixing non-legume Parasponia.</title>
        <authorList>
            <person name="Van Velzen R."/>
            <person name="Holmer R."/>
            <person name="Bu F."/>
            <person name="Rutten L."/>
            <person name="Van Zeijl A."/>
            <person name="Liu W."/>
            <person name="Santuari L."/>
            <person name="Cao Q."/>
            <person name="Sharma T."/>
            <person name="Shen D."/>
            <person name="Roswanjaya Y."/>
            <person name="Wardhani T."/>
            <person name="Kalhor M.S."/>
            <person name="Jansen J."/>
            <person name="Van den Hoogen J."/>
            <person name="Gungor B."/>
            <person name="Hartog M."/>
            <person name="Hontelez J."/>
            <person name="Verver J."/>
            <person name="Yang W.-C."/>
            <person name="Schijlen E."/>
            <person name="Repin R."/>
            <person name="Schilthuizen M."/>
            <person name="Schranz E."/>
            <person name="Heidstra R."/>
            <person name="Miyata K."/>
            <person name="Fedorova E."/>
            <person name="Kohlen W."/>
            <person name="Bisseling T."/>
            <person name="Smit S."/>
            <person name="Geurts R."/>
        </authorList>
    </citation>
    <scope>NUCLEOTIDE SEQUENCE [LARGE SCALE GENOMIC DNA]</scope>
    <source>
        <strain evidence="28">cv. WU1-14</strain>
    </source>
</reference>
<dbReference type="FunFam" id="3.80.10.10:FF:000410">
    <property type="entry name" value="Leucine-rich repeat receptor-like protein kinase PXL1"/>
    <property type="match status" value="1"/>
</dbReference>
<dbReference type="Gene3D" id="3.30.200.20">
    <property type="entry name" value="Phosphorylase Kinase, domain 1"/>
    <property type="match status" value="1"/>
</dbReference>
<feature type="domain" description="Protein kinase" evidence="26">
    <location>
        <begin position="709"/>
        <end position="991"/>
    </location>
</feature>
<evidence type="ECO:0000256" key="12">
    <source>
        <dbReference type="ARBA" id="ARBA00022737"/>
    </source>
</evidence>
<evidence type="ECO:0000256" key="11">
    <source>
        <dbReference type="ARBA" id="ARBA00022729"/>
    </source>
</evidence>
<dbReference type="PROSITE" id="PS00107">
    <property type="entry name" value="PROTEIN_KINASE_ATP"/>
    <property type="match status" value="1"/>
</dbReference>
<dbReference type="PANTHER" id="PTHR48053">
    <property type="entry name" value="LEUCINE RICH REPEAT FAMILY PROTEIN, EXPRESSED"/>
    <property type="match status" value="1"/>
</dbReference>
<evidence type="ECO:0000256" key="8">
    <source>
        <dbReference type="ARBA" id="ARBA00022614"/>
    </source>
</evidence>
<dbReference type="Pfam" id="PF08263">
    <property type="entry name" value="LRRNT_2"/>
    <property type="match status" value="1"/>
</dbReference>
<keyword evidence="10 24" id="KW-0812">Transmembrane</keyword>
<evidence type="ECO:0000256" key="25">
    <source>
        <dbReference type="SAM" id="SignalP"/>
    </source>
</evidence>
<dbReference type="STRING" id="3476.A0A2P5BB18"/>
<dbReference type="InterPro" id="IPR051716">
    <property type="entry name" value="Plant_RL_S/T_kinase"/>
</dbReference>
<dbReference type="Pfam" id="PF13855">
    <property type="entry name" value="LRR_8"/>
    <property type="match status" value="1"/>
</dbReference>
<evidence type="ECO:0000256" key="15">
    <source>
        <dbReference type="ARBA" id="ARBA00022782"/>
    </source>
</evidence>
<evidence type="ECO:0000313" key="27">
    <source>
        <dbReference type="EMBL" id="PON45968.1"/>
    </source>
</evidence>
<dbReference type="FunFam" id="3.80.10.10:FF:000412">
    <property type="entry name" value="Leucine-rich repeat receptor-like protein kinase PXL1"/>
    <property type="match status" value="1"/>
</dbReference>
<feature type="binding site" evidence="23">
    <location>
        <position position="739"/>
    </location>
    <ligand>
        <name>ATP</name>
        <dbReference type="ChEBI" id="CHEBI:30616"/>
    </ligand>
</feature>
<dbReference type="SMART" id="SM00220">
    <property type="entry name" value="S_TKc"/>
    <property type="match status" value="1"/>
</dbReference>
<keyword evidence="8" id="KW-0433">Leucine-rich repeat</keyword>
<keyword evidence="5" id="KW-1003">Cell membrane</keyword>
<keyword evidence="9" id="KW-0808">Transferase</keyword>
<dbReference type="Gene3D" id="3.80.10.10">
    <property type="entry name" value="Ribonuclease Inhibitor"/>
    <property type="match status" value="4"/>
</dbReference>
<keyword evidence="18 24" id="KW-0472">Membrane</keyword>
<proteinExistence type="inferred from homology"/>
<evidence type="ECO:0000313" key="28">
    <source>
        <dbReference type="Proteomes" id="UP000237105"/>
    </source>
</evidence>
<keyword evidence="6" id="KW-0723">Serine/threonine-protein kinase</keyword>
<evidence type="ECO:0000256" key="2">
    <source>
        <dbReference type="ARBA" id="ARBA00008684"/>
    </source>
</evidence>
<keyword evidence="19" id="KW-0675">Receptor</keyword>
<evidence type="ECO:0000256" key="20">
    <source>
        <dbReference type="ARBA" id="ARBA00023180"/>
    </source>
</evidence>
<dbReference type="SMART" id="SM00369">
    <property type="entry name" value="LRR_TYP"/>
    <property type="match status" value="9"/>
</dbReference>
<dbReference type="PROSITE" id="PS50011">
    <property type="entry name" value="PROTEIN_KINASE_DOM"/>
    <property type="match status" value="1"/>
</dbReference>
<gene>
    <name evidence="27" type="ORF">PanWU01x14_254760</name>
</gene>
<accession>A0A2P5BB18</accession>
<evidence type="ECO:0000256" key="9">
    <source>
        <dbReference type="ARBA" id="ARBA00022679"/>
    </source>
</evidence>
<dbReference type="InterPro" id="IPR001611">
    <property type="entry name" value="Leu-rich_rpt"/>
</dbReference>
<keyword evidence="4" id="KW-0217">Developmental protein</keyword>
<dbReference type="InterPro" id="IPR017441">
    <property type="entry name" value="Protein_kinase_ATP_BS"/>
</dbReference>
<comment type="catalytic activity">
    <reaction evidence="22">
        <text>L-seryl-[protein] + ATP = O-phospho-L-seryl-[protein] + ADP + H(+)</text>
        <dbReference type="Rhea" id="RHEA:17989"/>
        <dbReference type="Rhea" id="RHEA-COMP:9863"/>
        <dbReference type="Rhea" id="RHEA-COMP:11604"/>
        <dbReference type="ChEBI" id="CHEBI:15378"/>
        <dbReference type="ChEBI" id="CHEBI:29999"/>
        <dbReference type="ChEBI" id="CHEBI:30616"/>
        <dbReference type="ChEBI" id="CHEBI:83421"/>
        <dbReference type="ChEBI" id="CHEBI:456216"/>
        <dbReference type="EC" id="2.7.11.1"/>
    </reaction>
</comment>
<evidence type="ECO:0000256" key="22">
    <source>
        <dbReference type="ARBA" id="ARBA00048679"/>
    </source>
</evidence>
<comment type="subcellular location">
    <subcellularLocation>
        <location evidence="1">Cell membrane</location>
        <topology evidence="1">Single-pass type I membrane protein</topology>
    </subcellularLocation>
</comment>
<evidence type="ECO:0000256" key="5">
    <source>
        <dbReference type="ARBA" id="ARBA00022475"/>
    </source>
</evidence>
<dbReference type="GO" id="GO:0004674">
    <property type="term" value="F:protein serine/threonine kinase activity"/>
    <property type="evidence" value="ECO:0007669"/>
    <property type="project" value="UniProtKB-KW"/>
</dbReference>
<feature type="signal peptide" evidence="25">
    <location>
        <begin position="1"/>
        <end position="19"/>
    </location>
</feature>
<evidence type="ECO:0000256" key="23">
    <source>
        <dbReference type="PROSITE-ProRule" id="PRU10141"/>
    </source>
</evidence>
<dbReference type="GO" id="GO:0005524">
    <property type="term" value="F:ATP binding"/>
    <property type="evidence" value="ECO:0007669"/>
    <property type="project" value="UniProtKB-UniRule"/>
</dbReference>
<dbReference type="AlphaFoldDB" id="A0A2P5BB18"/>
<comment type="caution">
    <text evidence="27">The sequence shown here is derived from an EMBL/GenBank/DDBJ whole genome shotgun (WGS) entry which is preliminary data.</text>
</comment>
<dbReference type="Proteomes" id="UP000237105">
    <property type="component" value="Unassembled WGS sequence"/>
</dbReference>
<keyword evidence="20" id="KW-0325">Glycoprotein</keyword>
<dbReference type="PRINTS" id="PR00019">
    <property type="entry name" value="LEURICHRPT"/>
</dbReference>
<keyword evidence="14 27" id="KW-0418">Kinase</keyword>
<evidence type="ECO:0000256" key="21">
    <source>
        <dbReference type="ARBA" id="ARBA00047899"/>
    </source>
</evidence>
<evidence type="ECO:0000256" key="13">
    <source>
        <dbReference type="ARBA" id="ARBA00022741"/>
    </source>
</evidence>
<dbReference type="InterPro" id="IPR032675">
    <property type="entry name" value="LRR_dom_sf"/>
</dbReference>
<keyword evidence="17 24" id="KW-1133">Transmembrane helix</keyword>
<evidence type="ECO:0000259" key="26">
    <source>
        <dbReference type="PROSITE" id="PS50011"/>
    </source>
</evidence>
<dbReference type="Pfam" id="PF00069">
    <property type="entry name" value="Pkinase"/>
    <property type="match status" value="1"/>
</dbReference>
<evidence type="ECO:0000256" key="19">
    <source>
        <dbReference type="ARBA" id="ARBA00023170"/>
    </source>
</evidence>
<dbReference type="SUPFAM" id="SSF52058">
    <property type="entry name" value="L domain-like"/>
    <property type="match status" value="1"/>
</dbReference>
<dbReference type="InterPro" id="IPR008271">
    <property type="entry name" value="Ser/Thr_kinase_AS"/>
</dbReference>
<dbReference type="FunFam" id="1.10.510.10:FF:000400">
    <property type="entry name" value="MDIS1-interacting receptor like kinase 1"/>
    <property type="match status" value="1"/>
</dbReference>
<dbReference type="Pfam" id="PF00560">
    <property type="entry name" value="LRR_1"/>
    <property type="match status" value="6"/>
</dbReference>
<keyword evidence="15" id="KW-0221">Differentiation</keyword>
<comment type="similarity">
    <text evidence="2">Belongs to the protein kinase superfamily. Ser/Thr protein kinase family.</text>
</comment>
<dbReference type="FunFam" id="3.80.10.10:FF:000297">
    <property type="entry name" value="Leucine-rich repeat receptor-like protein kinase PXL1"/>
    <property type="match status" value="1"/>
</dbReference>
<protein>
    <recommendedName>
        <fullName evidence="3">non-specific serine/threonine protein kinase</fullName>
        <ecNumber evidence="3">2.7.11.1</ecNumber>
    </recommendedName>
</protein>
<evidence type="ECO:0000256" key="4">
    <source>
        <dbReference type="ARBA" id="ARBA00022473"/>
    </source>
</evidence>
<dbReference type="PROSITE" id="PS00108">
    <property type="entry name" value="PROTEIN_KINASE_ST"/>
    <property type="match status" value="1"/>
</dbReference>
<dbReference type="InterPro" id="IPR000719">
    <property type="entry name" value="Prot_kinase_dom"/>
</dbReference>
<feature type="transmembrane region" description="Helical" evidence="24">
    <location>
        <begin position="642"/>
        <end position="667"/>
    </location>
</feature>
<keyword evidence="16 23" id="KW-0067">ATP-binding</keyword>
<evidence type="ECO:0000256" key="7">
    <source>
        <dbReference type="ARBA" id="ARBA00022553"/>
    </source>
</evidence>
<keyword evidence="7" id="KW-0597">Phosphoprotein</keyword>
<dbReference type="GO" id="GO:0010087">
    <property type="term" value="P:phloem or xylem histogenesis"/>
    <property type="evidence" value="ECO:0007669"/>
    <property type="project" value="UniProtKB-ARBA"/>
</dbReference>
<organism evidence="27 28">
    <name type="scientific">Parasponia andersonii</name>
    <name type="common">Sponia andersonii</name>
    <dbReference type="NCBI Taxonomy" id="3476"/>
    <lineage>
        <taxon>Eukaryota</taxon>
        <taxon>Viridiplantae</taxon>
        <taxon>Streptophyta</taxon>
        <taxon>Embryophyta</taxon>
        <taxon>Tracheophyta</taxon>
        <taxon>Spermatophyta</taxon>
        <taxon>Magnoliopsida</taxon>
        <taxon>eudicotyledons</taxon>
        <taxon>Gunneridae</taxon>
        <taxon>Pentapetalae</taxon>
        <taxon>rosids</taxon>
        <taxon>fabids</taxon>
        <taxon>Rosales</taxon>
        <taxon>Cannabaceae</taxon>
        <taxon>Parasponia</taxon>
    </lineage>
</organism>
<evidence type="ECO:0000256" key="17">
    <source>
        <dbReference type="ARBA" id="ARBA00022989"/>
    </source>
</evidence>
<comment type="catalytic activity">
    <reaction evidence="21">
        <text>L-threonyl-[protein] + ATP = O-phospho-L-threonyl-[protein] + ADP + H(+)</text>
        <dbReference type="Rhea" id="RHEA:46608"/>
        <dbReference type="Rhea" id="RHEA-COMP:11060"/>
        <dbReference type="Rhea" id="RHEA-COMP:11605"/>
        <dbReference type="ChEBI" id="CHEBI:15378"/>
        <dbReference type="ChEBI" id="CHEBI:30013"/>
        <dbReference type="ChEBI" id="CHEBI:30616"/>
        <dbReference type="ChEBI" id="CHEBI:61977"/>
        <dbReference type="ChEBI" id="CHEBI:456216"/>
        <dbReference type="EC" id="2.7.11.1"/>
    </reaction>
</comment>
<dbReference type="FunFam" id="3.80.10.10:FF:000383">
    <property type="entry name" value="Leucine-rich repeat receptor protein kinase EMS1"/>
    <property type="match status" value="1"/>
</dbReference>
<keyword evidence="12" id="KW-0677">Repeat</keyword>
<evidence type="ECO:0000256" key="14">
    <source>
        <dbReference type="ARBA" id="ARBA00022777"/>
    </source>
</evidence>
<evidence type="ECO:0000256" key="10">
    <source>
        <dbReference type="ARBA" id="ARBA00022692"/>
    </source>
</evidence>
<dbReference type="SUPFAM" id="SSF56112">
    <property type="entry name" value="Protein kinase-like (PK-like)"/>
    <property type="match status" value="1"/>
</dbReference>
<dbReference type="InterPro" id="IPR003591">
    <property type="entry name" value="Leu-rich_rpt_typical-subtyp"/>
</dbReference>
<evidence type="ECO:0000256" key="6">
    <source>
        <dbReference type="ARBA" id="ARBA00022527"/>
    </source>
</evidence>
<dbReference type="PANTHER" id="PTHR48053:SF131">
    <property type="entry name" value="LEUCINE-RICH REPEAT RECEPTOR-LIKE SERINE_THREONINE-PROTEIN KINASE BAM2"/>
    <property type="match status" value="1"/>
</dbReference>
<keyword evidence="13 23" id="KW-0547">Nucleotide-binding</keyword>
<dbReference type="Gene3D" id="1.10.510.10">
    <property type="entry name" value="Transferase(Phosphotransferase) domain 1"/>
    <property type="match status" value="1"/>
</dbReference>
<dbReference type="GO" id="GO:0030154">
    <property type="term" value="P:cell differentiation"/>
    <property type="evidence" value="ECO:0007669"/>
    <property type="project" value="UniProtKB-KW"/>
</dbReference>
<dbReference type="InterPro" id="IPR011009">
    <property type="entry name" value="Kinase-like_dom_sf"/>
</dbReference>
<dbReference type="FunFam" id="3.30.200.20:FF:000444">
    <property type="entry name" value="MDIS1-interacting receptor like kinase 1"/>
    <property type="match status" value="1"/>
</dbReference>
<keyword evidence="28" id="KW-1185">Reference proteome</keyword>
<keyword evidence="11 25" id="KW-0732">Signal</keyword>
<evidence type="ECO:0000256" key="3">
    <source>
        <dbReference type="ARBA" id="ARBA00012513"/>
    </source>
</evidence>
<dbReference type="EC" id="2.7.11.1" evidence="3"/>